<evidence type="ECO:0000259" key="2">
    <source>
        <dbReference type="PROSITE" id="PS50930"/>
    </source>
</evidence>
<keyword evidence="1" id="KW-1133">Transmembrane helix</keyword>
<feature type="transmembrane region" description="Helical" evidence="1">
    <location>
        <begin position="47"/>
        <end position="69"/>
    </location>
</feature>
<proteinExistence type="predicted"/>
<accession>A0ABU7IAD1</accession>
<name>A0ABU7IAD1_9SPHI</name>
<feature type="transmembrane region" description="Helical" evidence="1">
    <location>
        <begin position="126"/>
        <end position="146"/>
    </location>
</feature>
<sequence length="308" mass="35152">MELVTGDESIRYNDFPLRIIAALLATHYLVVYGIDIPLFKMMAGIDYWLSLFASLPLAIIQIELVAYVVRRLDKKYPWTGNLLKRALLQFFWGICVPGIIEFLLGLAYFTLRGKDVFKTFFYTNDYPLAVLMIIVVNFYYVAFYFAKVALTYRKELRAANREIQHLTDAVASLHIHGSGDETHHEPATFLVTKNLASVPIRQEAIAYFIHEEGANFLVTHEGDKIFIPETLDQIGAALDSGLFFQVNRKFIVNYYAVSKSRTIDNGKIELHIAPAVQSPVIVSQKRAKDYRQWVTRLELMIKSTGKTA</sequence>
<keyword evidence="4" id="KW-1185">Reference proteome</keyword>
<keyword evidence="1" id="KW-0472">Membrane</keyword>
<comment type="caution">
    <text evidence="3">The sequence shown here is derived from an EMBL/GenBank/DDBJ whole genome shotgun (WGS) entry which is preliminary data.</text>
</comment>
<dbReference type="InterPro" id="IPR007492">
    <property type="entry name" value="LytTR_DNA-bd_dom"/>
</dbReference>
<reference evidence="3 4" key="1">
    <citation type="submission" date="2024-01" db="EMBL/GenBank/DDBJ databases">
        <title>Pedobacter sp. nov., isolated from fresh soil.</title>
        <authorList>
            <person name="Le N.T.T."/>
        </authorList>
    </citation>
    <scope>NUCLEOTIDE SEQUENCE [LARGE SCALE GENOMIC DNA]</scope>
    <source>
        <strain evidence="3 4">KR3-3</strain>
    </source>
</reference>
<keyword evidence="1" id="KW-0812">Transmembrane</keyword>
<dbReference type="GO" id="GO:0003677">
    <property type="term" value="F:DNA binding"/>
    <property type="evidence" value="ECO:0007669"/>
    <property type="project" value="UniProtKB-KW"/>
</dbReference>
<dbReference type="PROSITE" id="PS50930">
    <property type="entry name" value="HTH_LYTTR"/>
    <property type="match status" value="1"/>
</dbReference>
<dbReference type="SMART" id="SM00850">
    <property type="entry name" value="LytTR"/>
    <property type="match status" value="1"/>
</dbReference>
<dbReference type="Gene3D" id="2.40.50.1020">
    <property type="entry name" value="LytTr DNA-binding domain"/>
    <property type="match status" value="1"/>
</dbReference>
<dbReference type="Pfam" id="PF04397">
    <property type="entry name" value="LytTR"/>
    <property type="match status" value="1"/>
</dbReference>
<protein>
    <submittedName>
        <fullName evidence="3">LytTR family transcriptional regulator DNA-binding domain-containing protein</fullName>
    </submittedName>
</protein>
<feature type="transmembrane region" description="Helical" evidence="1">
    <location>
        <begin position="15"/>
        <end position="35"/>
    </location>
</feature>
<feature type="transmembrane region" description="Helical" evidence="1">
    <location>
        <begin position="90"/>
        <end position="111"/>
    </location>
</feature>
<organism evidence="3 4">
    <name type="scientific">Pedobacter albus</name>
    <dbReference type="NCBI Taxonomy" id="3113905"/>
    <lineage>
        <taxon>Bacteria</taxon>
        <taxon>Pseudomonadati</taxon>
        <taxon>Bacteroidota</taxon>
        <taxon>Sphingobacteriia</taxon>
        <taxon>Sphingobacteriales</taxon>
        <taxon>Sphingobacteriaceae</taxon>
        <taxon>Pedobacter</taxon>
    </lineage>
</organism>
<dbReference type="EMBL" id="JAZDQT010000002">
    <property type="protein sequence ID" value="MEE1946437.1"/>
    <property type="molecule type" value="Genomic_DNA"/>
</dbReference>
<gene>
    <name evidence="3" type="ORF">VRU48_15035</name>
</gene>
<dbReference type="RefSeq" id="WP_330108737.1">
    <property type="nucleotide sequence ID" value="NZ_JAZDQT010000002.1"/>
</dbReference>
<evidence type="ECO:0000313" key="4">
    <source>
        <dbReference type="Proteomes" id="UP001336835"/>
    </source>
</evidence>
<keyword evidence="3" id="KW-0238">DNA-binding</keyword>
<feature type="domain" description="HTH LytTR-type" evidence="2">
    <location>
        <begin position="189"/>
        <end position="296"/>
    </location>
</feature>
<evidence type="ECO:0000256" key="1">
    <source>
        <dbReference type="SAM" id="Phobius"/>
    </source>
</evidence>
<evidence type="ECO:0000313" key="3">
    <source>
        <dbReference type="EMBL" id="MEE1946437.1"/>
    </source>
</evidence>
<dbReference type="Proteomes" id="UP001336835">
    <property type="component" value="Unassembled WGS sequence"/>
</dbReference>